<keyword evidence="3 8" id="KW-0547">Nucleotide-binding</keyword>
<dbReference type="PANTHER" id="PTHR12400:SF51">
    <property type="entry name" value="INOSITOL POLYPHOSPHATE MULTIKINASE"/>
    <property type="match status" value="1"/>
</dbReference>
<comment type="similarity">
    <text evidence="1 8">Belongs to the inositol phosphokinase (IPK) family.</text>
</comment>
<dbReference type="GO" id="GO:0005524">
    <property type="term" value="F:ATP binding"/>
    <property type="evidence" value="ECO:0007669"/>
    <property type="project" value="UniProtKB-KW"/>
</dbReference>
<dbReference type="EC" id="2.7.1.140" evidence="8"/>
<comment type="catalytic activity">
    <reaction evidence="7 8">
        <text>1D-myo-inositol 1,3,4,6-tetrakisphosphate + ATP = 1D-myo-inositol 1,3,4,5,6-pentakisphosphate + ADP + H(+)</text>
        <dbReference type="Rhea" id="RHEA:12717"/>
        <dbReference type="ChEBI" id="CHEBI:15378"/>
        <dbReference type="ChEBI" id="CHEBI:30616"/>
        <dbReference type="ChEBI" id="CHEBI:57660"/>
        <dbReference type="ChEBI" id="CHEBI:57733"/>
        <dbReference type="ChEBI" id="CHEBI:456216"/>
        <dbReference type="EC" id="2.7.1.140"/>
    </reaction>
</comment>
<evidence type="ECO:0000256" key="4">
    <source>
        <dbReference type="ARBA" id="ARBA00022777"/>
    </source>
</evidence>
<dbReference type="EMBL" id="JALJOV010000013">
    <property type="protein sequence ID" value="KAK9868755.1"/>
    <property type="molecule type" value="Genomic_DNA"/>
</dbReference>
<gene>
    <name evidence="10" type="ORF">WJX84_007552</name>
</gene>
<dbReference type="Proteomes" id="UP001485043">
    <property type="component" value="Unassembled WGS sequence"/>
</dbReference>
<protein>
    <recommendedName>
        <fullName evidence="8">Inositol polyphosphate multikinase</fullName>
        <ecNumber evidence="8">2.7.1.140</ecNumber>
        <ecNumber evidence="8">2.7.1.151</ecNumber>
    </recommendedName>
</protein>
<evidence type="ECO:0000313" key="11">
    <source>
        <dbReference type="Proteomes" id="UP001485043"/>
    </source>
</evidence>
<dbReference type="GO" id="GO:0008440">
    <property type="term" value="F:inositol-1,4,5-trisphosphate 3-kinase activity"/>
    <property type="evidence" value="ECO:0007669"/>
    <property type="project" value="TreeGrafter"/>
</dbReference>
<dbReference type="InterPro" id="IPR038286">
    <property type="entry name" value="IPK_sf"/>
</dbReference>
<name>A0AAW1TJH0_9CHLO</name>
<dbReference type="GO" id="GO:0005737">
    <property type="term" value="C:cytoplasm"/>
    <property type="evidence" value="ECO:0007669"/>
    <property type="project" value="TreeGrafter"/>
</dbReference>
<dbReference type="Gene3D" id="3.30.470.160">
    <property type="entry name" value="Inositol polyphosphate kinase"/>
    <property type="match status" value="1"/>
</dbReference>
<organism evidence="10 11">
    <name type="scientific">Apatococcus fuscideae</name>
    <dbReference type="NCBI Taxonomy" id="2026836"/>
    <lineage>
        <taxon>Eukaryota</taxon>
        <taxon>Viridiplantae</taxon>
        <taxon>Chlorophyta</taxon>
        <taxon>core chlorophytes</taxon>
        <taxon>Trebouxiophyceae</taxon>
        <taxon>Chlorellales</taxon>
        <taxon>Chlorellaceae</taxon>
        <taxon>Apatococcus</taxon>
    </lineage>
</organism>
<dbReference type="Pfam" id="PF03770">
    <property type="entry name" value="IPK"/>
    <property type="match status" value="1"/>
</dbReference>
<evidence type="ECO:0000256" key="8">
    <source>
        <dbReference type="RuleBase" id="RU363090"/>
    </source>
</evidence>
<dbReference type="GO" id="GO:0032958">
    <property type="term" value="P:inositol phosphate biosynthetic process"/>
    <property type="evidence" value="ECO:0007669"/>
    <property type="project" value="InterPro"/>
</dbReference>
<evidence type="ECO:0000256" key="6">
    <source>
        <dbReference type="ARBA" id="ARBA00036164"/>
    </source>
</evidence>
<keyword evidence="11" id="KW-1185">Reference proteome</keyword>
<dbReference type="AlphaFoldDB" id="A0AAW1TJH0"/>
<dbReference type="GO" id="GO:0051765">
    <property type="term" value="F:inositol tetrakisphosphate kinase activity"/>
    <property type="evidence" value="ECO:0007669"/>
    <property type="project" value="TreeGrafter"/>
</dbReference>
<evidence type="ECO:0000256" key="1">
    <source>
        <dbReference type="ARBA" id="ARBA00007374"/>
    </source>
</evidence>
<dbReference type="InterPro" id="IPR005522">
    <property type="entry name" value="IPK"/>
</dbReference>
<dbReference type="PANTHER" id="PTHR12400">
    <property type="entry name" value="INOSITOL POLYPHOSPHATE KINASE"/>
    <property type="match status" value="1"/>
</dbReference>
<comment type="catalytic activity">
    <reaction evidence="6 8">
        <text>1D-myo-inositol 1,4,5-trisphosphate + 2 ATP = 1D-myo-inositol 1,3,4,5,6-pentakisphosphate + 2 ADP + 2 H(+)</text>
        <dbReference type="Rhea" id="RHEA:32359"/>
        <dbReference type="ChEBI" id="CHEBI:15378"/>
        <dbReference type="ChEBI" id="CHEBI:30616"/>
        <dbReference type="ChEBI" id="CHEBI:57733"/>
        <dbReference type="ChEBI" id="CHEBI:203600"/>
        <dbReference type="ChEBI" id="CHEBI:456216"/>
        <dbReference type="EC" id="2.7.1.151"/>
    </reaction>
</comment>
<keyword evidence="4 8" id="KW-0418">Kinase</keyword>
<accession>A0AAW1TJH0</accession>
<keyword evidence="5 8" id="KW-0067">ATP-binding</keyword>
<reference evidence="10 11" key="1">
    <citation type="journal article" date="2024" name="Nat. Commun.">
        <title>Phylogenomics reveals the evolutionary origins of lichenization in chlorophyte algae.</title>
        <authorList>
            <person name="Puginier C."/>
            <person name="Libourel C."/>
            <person name="Otte J."/>
            <person name="Skaloud P."/>
            <person name="Haon M."/>
            <person name="Grisel S."/>
            <person name="Petersen M."/>
            <person name="Berrin J.G."/>
            <person name="Delaux P.M."/>
            <person name="Dal Grande F."/>
            <person name="Keller J."/>
        </authorList>
    </citation>
    <scope>NUCLEOTIDE SEQUENCE [LARGE SCALE GENOMIC DNA]</scope>
    <source>
        <strain evidence="10 11">SAG 2523</strain>
    </source>
</reference>
<evidence type="ECO:0000256" key="2">
    <source>
        <dbReference type="ARBA" id="ARBA00022679"/>
    </source>
</evidence>
<evidence type="ECO:0000256" key="3">
    <source>
        <dbReference type="ARBA" id="ARBA00022741"/>
    </source>
</evidence>
<comment type="caution">
    <text evidence="10">The sequence shown here is derived from an EMBL/GenBank/DDBJ whole genome shotgun (WGS) entry which is preliminary data.</text>
</comment>
<evidence type="ECO:0000313" key="10">
    <source>
        <dbReference type="EMBL" id="KAK9868755.1"/>
    </source>
</evidence>
<dbReference type="GO" id="GO:0005634">
    <property type="term" value="C:nucleus"/>
    <property type="evidence" value="ECO:0007669"/>
    <property type="project" value="TreeGrafter"/>
</dbReference>
<evidence type="ECO:0000256" key="9">
    <source>
        <dbReference type="SAM" id="MobiDB-lite"/>
    </source>
</evidence>
<sequence length="328" mass="36732">MWDGAGHLFEDGKAGSFVDECGHFYKPLQNGPRGRREQEFYELIMAILQSEECNHPRRHLSGSATASEAAEPSGSRSAGMPESSCTQGDERTAEGQSEAGPKPPAHLAFSVRNATLLRAIPFCYGLVELDGVRMIEMEDLAGQYRHPSIIDIKMGFHTWYASGDARYIERRKAKDAATHQSSLGFRICGMQVYRHCQRGYWRASKRWCKGLPQDEVRKALLRFPHNESSLRAEDVYGGHHGALSQLRQLLHWFQVQQEFVFYSSSILIIYEGDAQQQSEANVSIRLVDFAHTFPVEGKHDTNFSTGLAAFMSALEDAVAVDVPDDFAV</sequence>
<keyword evidence="2 8" id="KW-0808">Transferase</keyword>
<evidence type="ECO:0000256" key="7">
    <source>
        <dbReference type="ARBA" id="ARBA00036525"/>
    </source>
</evidence>
<comment type="function">
    <text evidence="8">Inositol phosphate kinase with a broad substrate specificity.</text>
</comment>
<dbReference type="EC" id="2.7.1.151" evidence="8"/>
<proteinExistence type="inferred from homology"/>
<feature type="region of interest" description="Disordered" evidence="9">
    <location>
        <begin position="57"/>
        <end position="104"/>
    </location>
</feature>
<evidence type="ECO:0000256" key="5">
    <source>
        <dbReference type="ARBA" id="ARBA00022840"/>
    </source>
</evidence>
<dbReference type="SUPFAM" id="SSF56104">
    <property type="entry name" value="SAICAR synthase-like"/>
    <property type="match status" value="1"/>
</dbReference>